<proteinExistence type="predicted"/>
<keyword evidence="3" id="KW-1185">Reference proteome</keyword>
<name>A0A0S4KNU1_BODSA</name>
<gene>
    <name evidence="2" type="ORF">BSAL_34005</name>
</gene>
<feature type="signal peptide" evidence="1">
    <location>
        <begin position="1"/>
        <end position="24"/>
    </location>
</feature>
<dbReference type="AlphaFoldDB" id="A0A0S4KNU1"/>
<sequence length="157" mass="16771">VAYLRKVTLVIALALVCIASTAHGRCIVDGSSGLRLVTRVVNGVTTCPPGFVCPGFNPSNVSTFPVYCPPTPDCTVKRLQGKLCSTPMGTFEPYLCPAGHYCPNATQVLLCPSGTSRWSLLPQCYASITLPIRDVLSIRPSSASPLWRDSAMSCARH</sequence>
<feature type="chain" id="PRO_5006623456" evidence="1">
    <location>
        <begin position="25"/>
        <end position="157"/>
    </location>
</feature>
<keyword evidence="1" id="KW-0732">Signal</keyword>
<feature type="non-terminal residue" evidence="2">
    <location>
        <position position="1"/>
    </location>
</feature>
<dbReference type="OrthoDB" id="66620at2759"/>
<protein>
    <submittedName>
        <fullName evidence="2">ABC transporter, putative</fullName>
    </submittedName>
</protein>
<organism evidence="2 3">
    <name type="scientific">Bodo saltans</name>
    <name type="common">Flagellated protozoan</name>
    <dbReference type="NCBI Taxonomy" id="75058"/>
    <lineage>
        <taxon>Eukaryota</taxon>
        <taxon>Discoba</taxon>
        <taxon>Euglenozoa</taxon>
        <taxon>Kinetoplastea</taxon>
        <taxon>Metakinetoplastina</taxon>
        <taxon>Eubodonida</taxon>
        <taxon>Bodonidae</taxon>
        <taxon>Bodo</taxon>
    </lineage>
</organism>
<reference evidence="3" key="1">
    <citation type="submission" date="2015-09" db="EMBL/GenBank/DDBJ databases">
        <authorList>
            <consortium name="Pathogen Informatics"/>
        </authorList>
    </citation>
    <scope>NUCLEOTIDE SEQUENCE [LARGE SCALE GENOMIC DNA]</scope>
    <source>
        <strain evidence="3">Lake Konstanz</strain>
    </source>
</reference>
<evidence type="ECO:0000313" key="2">
    <source>
        <dbReference type="EMBL" id="CUI15283.1"/>
    </source>
</evidence>
<evidence type="ECO:0000313" key="3">
    <source>
        <dbReference type="Proteomes" id="UP000051952"/>
    </source>
</evidence>
<dbReference type="EMBL" id="CYKH01001966">
    <property type="protein sequence ID" value="CUI15283.1"/>
    <property type="molecule type" value="Genomic_DNA"/>
</dbReference>
<dbReference type="VEuPathDB" id="TriTrypDB:BSAL_34005"/>
<dbReference type="Proteomes" id="UP000051952">
    <property type="component" value="Unassembled WGS sequence"/>
</dbReference>
<feature type="non-terminal residue" evidence="2">
    <location>
        <position position="157"/>
    </location>
</feature>
<evidence type="ECO:0000256" key="1">
    <source>
        <dbReference type="SAM" id="SignalP"/>
    </source>
</evidence>
<accession>A0A0S4KNU1</accession>